<dbReference type="InterPro" id="IPR036249">
    <property type="entry name" value="Thioredoxin-like_sf"/>
</dbReference>
<evidence type="ECO:0000313" key="2">
    <source>
        <dbReference type="EMBL" id="CAB5019439.1"/>
    </source>
</evidence>
<dbReference type="Gene3D" id="3.40.30.10">
    <property type="entry name" value="Glutaredoxin"/>
    <property type="match status" value="1"/>
</dbReference>
<dbReference type="SUPFAM" id="SSF52833">
    <property type="entry name" value="Thioredoxin-like"/>
    <property type="match status" value="1"/>
</dbReference>
<reference evidence="1" key="1">
    <citation type="submission" date="2020-05" db="EMBL/GenBank/DDBJ databases">
        <authorList>
            <person name="Chiriac C."/>
            <person name="Salcher M."/>
            <person name="Ghai R."/>
            <person name="Kavagutti S V."/>
        </authorList>
    </citation>
    <scope>NUCLEOTIDE SEQUENCE</scope>
</reference>
<organism evidence="1">
    <name type="scientific">freshwater metagenome</name>
    <dbReference type="NCBI Taxonomy" id="449393"/>
    <lineage>
        <taxon>unclassified sequences</taxon>
        <taxon>metagenomes</taxon>
        <taxon>ecological metagenomes</taxon>
    </lineage>
</organism>
<protein>
    <submittedName>
        <fullName evidence="1">Unannotated protein</fullName>
    </submittedName>
</protein>
<dbReference type="InterPro" id="IPR011990">
    <property type="entry name" value="TPR-like_helical_dom_sf"/>
</dbReference>
<accession>A0A6J6TIY9</accession>
<dbReference type="EMBL" id="CAEZYX010000105">
    <property type="protein sequence ID" value="CAB4746299.1"/>
    <property type="molecule type" value="Genomic_DNA"/>
</dbReference>
<dbReference type="Gene3D" id="1.25.40.10">
    <property type="entry name" value="Tetratricopeptide repeat domain"/>
    <property type="match status" value="1"/>
</dbReference>
<dbReference type="EMBL" id="CAFBPL010000097">
    <property type="protein sequence ID" value="CAB5019439.1"/>
    <property type="molecule type" value="Genomic_DNA"/>
</dbReference>
<evidence type="ECO:0000313" key="1">
    <source>
        <dbReference type="EMBL" id="CAB4746299.1"/>
    </source>
</evidence>
<dbReference type="Pfam" id="PF14561">
    <property type="entry name" value="TPR_20"/>
    <property type="match status" value="1"/>
</dbReference>
<proteinExistence type="predicted"/>
<dbReference type="AlphaFoldDB" id="A0A6J6TIY9"/>
<name>A0A6J6TIY9_9ZZZZ</name>
<sequence>MSSPKLPQNFGRAFDLSSLKKPAAGTEPTQPGVAIEATPENLVSDFVSYSNKVPVVLLAWSARVPESLQVLEILNKLAANDGGTWRLGSVNLDKYPEMANALQVQALPFGIALIQEQGVPLFDAAHPEPQLRAVLNKVLELATEKGLKISGATPASAPTEPPLEAEEVEAMTALEKADYAGAAAAYKKWLFRKPGEKLAQIGLAQCELMLRISGLDSVDIMTKAAAEPNILELQLQAADIEVASGNYESGFNRIIKSIRILDGDDKKRAKEHLLTLFSLVDPMDPILIKARSALASALF</sequence>
<gene>
    <name evidence="1" type="ORF">UFOPK2802_00858</name>
    <name evidence="2" type="ORF">UFOPK4113_00732</name>
</gene>